<dbReference type="EMBL" id="PNCG01000285">
    <property type="protein sequence ID" value="TMP78468.1"/>
    <property type="molecule type" value="Genomic_DNA"/>
</dbReference>
<feature type="non-terminal residue" evidence="1">
    <location>
        <position position="113"/>
    </location>
</feature>
<dbReference type="RefSeq" id="WP_212751006.1">
    <property type="nucleotide sequence ID" value="NZ_PNCG01000285.1"/>
</dbReference>
<protein>
    <submittedName>
        <fullName evidence="1">Uncharacterized protein</fullName>
    </submittedName>
</protein>
<evidence type="ECO:0000313" key="1">
    <source>
        <dbReference type="EMBL" id="TMP78468.1"/>
    </source>
</evidence>
<feature type="non-terminal residue" evidence="1">
    <location>
        <position position="1"/>
    </location>
</feature>
<dbReference type="Proteomes" id="UP000305874">
    <property type="component" value="Unassembled WGS sequence"/>
</dbReference>
<evidence type="ECO:0000313" key="2">
    <source>
        <dbReference type="Proteomes" id="UP000305874"/>
    </source>
</evidence>
<proteinExistence type="predicted"/>
<comment type="caution">
    <text evidence="1">The sequence shown here is derived from an EMBL/GenBank/DDBJ whole genome shotgun (WGS) entry which is preliminary data.</text>
</comment>
<organism evidence="1 2">
    <name type="scientific">Pseudoalteromonas ruthenica</name>
    <dbReference type="NCBI Taxonomy" id="151081"/>
    <lineage>
        <taxon>Bacteria</taxon>
        <taxon>Pseudomonadati</taxon>
        <taxon>Pseudomonadota</taxon>
        <taxon>Gammaproteobacteria</taxon>
        <taxon>Alteromonadales</taxon>
        <taxon>Pseudoalteromonadaceae</taxon>
        <taxon>Pseudoalteromonas</taxon>
    </lineage>
</organism>
<reference evidence="2" key="2">
    <citation type="submission" date="2019-06" db="EMBL/GenBank/DDBJ databases">
        <title>Co-occurence of chitin degradation, pigmentation and bioactivity in marine Pseudoalteromonas.</title>
        <authorList>
            <person name="Sonnenschein E.C."/>
            <person name="Bech P.K."/>
        </authorList>
    </citation>
    <scope>NUCLEOTIDE SEQUENCE [LARGE SCALE GENOMIC DNA]</scope>
    <source>
        <strain evidence="2">S2897</strain>
    </source>
</reference>
<dbReference type="AlphaFoldDB" id="A0A5S3YPI0"/>
<gene>
    <name evidence="1" type="ORF">CWC05_20100</name>
</gene>
<accession>A0A5S3YPI0</accession>
<reference evidence="1 2" key="1">
    <citation type="submission" date="2017-12" db="EMBL/GenBank/DDBJ databases">
        <authorList>
            <person name="Paulsen S."/>
            <person name="Gram L.K."/>
        </authorList>
    </citation>
    <scope>NUCLEOTIDE SEQUENCE [LARGE SCALE GENOMIC DNA]</scope>
    <source>
        <strain evidence="1 2">S2897</strain>
    </source>
</reference>
<sequence length="113" mass="13040">QWKRVDSLFGTIPSNAHVYYSESAIDDKPNKAYYAIIDVKKTDMSVEAIVGNGKRYTPVQYFENNKHPFLVVNTTFFEFVQNRNLNLVINKGKLLAYNLHTLAGRGKDTFTYR</sequence>
<name>A0A5S3YPI0_9GAMM</name>